<feature type="region of interest" description="Disordered" evidence="5">
    <location>
        <begin position="230"/>
        <end position="249"/>
    </location>
</feature>
<organism evidence="8 9">
    <name type="scientific">Kitasatospora indigofera</name>
    <dbReference type="NCBI Taxonomy" id="67307"/>
    <lineage>
        <taxon>Bacteria</taxon>
        <taxon>Bacillati</taxon>
        <taxon>Actinomycetota</taxon>
        <taxon>Actinomycetes</taxon>
        <taxon>Kitasatosporales</taxon>
        <taxon>Streptomycetaceae</taxon>
        <taxon>Kitasatospora</taxon>
    </lineage>
</organism>
<dbReference type="RefSeq" id="WP_190214990.1">
    <property type="nucleotide sequence ID" value="NZ_BNBO01000065.1"/>
</dbReference>
<dbReference type="Proteomes" id="UP000617734">
    <property type="component" value="Unassembled WGS sequence"/>
</dbReference>
<reference evidence="8" key="1">
    <citation type="journal article" date="2014" name="Int. J. Syst. Evol. Microbiol.">
        <title>Complete genome sequence of Corynebacterium casei LMG S-19264T (=DSM 44701T), isolated from a smear-ripened cheese.</title>
        <authorList>
            <consortium name="US DOE Joint Genome Institute (JGI-PGF)"/>
            <person name="Walter F."/>
            <person name="Albersmeier A."/>
            <person name="Kalinowski J."/>
            <person name="Ruckert C."/>
        </authorList>
    </citation>
    <scope>NUCLEOTIDE SEQUENCE</scope>
    <source>
        <strain evidence="8">JCM 4646</strain>
    </source>
</reference>
<dbReference type="PROSITE" id="PS50901">
    <property type="entry name" value="FTSK"/>
    <property type="match status" value="1"/>
</dbReference>
<dbReference type="Gene3D" id="2.60.200.20">
    <property type="match status" value="1"/>
</dbReference>
<proteinExistence type="predicted"/>
<dbReference type="Pfam" id="PF00498">
    <property type="entry name" value="FHA"/>
    <property type="match status" value="1"/>
</dbReference>
<dbReference type="GeneID" id="95357309"/>
<dbReference type="PANTHER" id="PTHR22683:SF1">
    <property type="entry name" value="TYPE VII SECRETION SYSTEM PROTEIN ESSC"/>
    <property type="match status" value="1"/>
</dbReference>
<feature type="compositionally biased region" description="Low complexity" evidence="5">
    <location>
        <begin position="810"/>
        <end position="824"/>
    </location>
</feature>
<feature type="compositionally biased region" description="Polar residues" evidence="5">
    <location>
        <begin position="274"/>
        <end position="288"/>
    </location>
</feature>
<dbReference type="InterPro" id="IPR050206">
    <property type="entry name" value="FtsK/SpoIIIE/SftA"/>
</dbReference>
<evidence type="ECO:0008006" key="10">
    <source>
        <dbReference type="Google" id="ProtNLM"/>
    </source>
</evidence>
<dbReference type="InterPro" id="IPR027417">
    <property type="entry name" value="P-loop_NTPase"/>
</dbReference>
<name>A0A919GEI9_9ACTN</name>
<dbReference type="InterPro" id="IPR000253">
    <property type="entry name" value="FHA_dom"/>
</dbReference>
<feature type="region of interest" description="Disordered" evidence="5">
    <location>
        <begin position="199"/>
        <end position="220"/>
    </location>
</feature>
<evidence type="ECO:0000256" key="1">
    <source>
        <dbReference type="ARBA" id="ARBA00022553"/>
    </source>
</evidence>
<dbReference type="CDD" id="cd00060">
    <property type="entry name" value="FHA"/>
    <property type="match status" value="1"/>
</dbReference>
<dbReference type="InterPro" id="IPR008984">
    <property type="entry name" value="SMAD_FHA_dom_sf"/>
</dbReference>
<feature type="region of interest" description="Disordered" evidence="5">
    <location>
        <begin position="791"/>
        <end position="824"/>
    </location>
</feature>
<sequence length="992" mass="101200">MQIRLTVLRPRSGPAVAGSAIPSVDVLVTAPVGTALGAVAGALAGAVGVRGPRAATHVHLYAGARRVDEHALIGHPPLLDGAVLSLGEPDPTADDDAPDPAAAELRVTGGPDAGGVHRLHGREITVGRSSEADVPLDDPDVSRLHLALHLETDGTVTVRDLGSTNGTTLDGRFISPEEAVPLGEPGLLRLGESTLQVSTAGADTGEGPGLPARSALPDGLGHLQLSAPMAAQPVQPAPEPPAAPEAPAAGRARALLSRRLGLGSAPADAGRDSAAQQHSAARTRQAANQRERWPDPATLLLNALGPGPRLWERGPTHPDALTLRLGTGDRPGGPGTAPGTLLPAVPVTLDLQTAGSLGLAGPRARLDALTRAVVAQLAALHPPTGLSLVVVDADAARPPQERADTWAWSLWLPHLRPQHGQDCRLLLGLDDDQATARLTELTARLSAPDSAAGLPATVVLVDGRPGTEAARQALELLLRQGPGVGVFPVCLAERPELLPAGLGATAVITGEVGTHLTVDRPVAGGRESVQDVSLDAVSDPWAERLARVLAPLREATPATRGPLPESLRLLDLLQLDSVTPAKLSARWQALPTGIATATALIGTTRDELCAVDLADPELTLPSPDPGGPHLLAGGARGAGKTELLRSLIASLAVSERPDRLTVTVIEGRAPADGDEQSGLRGCTELPHVTAHVNAAADPRQALLTAEALLDELSLREQLFDGLDFASWHAARILDARALEAEVLTGQGAGGPSGHEHGAGPDEDTDRTAPVPALSTAALSGAALSPAAVGAATSPASFPAGGEPGVKVGRPRNGSARPAAGGPAAPPARLIVAVDDYDALLAPTSPAGRPLARALAAVARRGGPLGVHLVVTTGQPEETAGTEVDEAALLRIALRTEYPSDSDLLIHLGDAAALDEDTPGRGYLRLPDGGVSAFQTARISGRIPRTATLRPTVVAIDPAQLGAPPARRPVRELGNGPTDLALLASALQRAAAR</sequence>
<feature type="compositionally biased region" description="Pro residues" evidence="5">
    <location>
        <begin position="235"/>
        <end position="244"/>
    </location>
</feature>
<accession>A0A919GEI9</accession>
<dbReference type="InterPro" id="IPR002543">
    <property type="entry name" value="FtsK_dom"/>
</dbReference>
<dbReference type="SUPFAM" id="SSF52540">
    <property type="entry name" value="P-loop containing nucleoside triphosphate hydrolases"/>
    <property type="match status" value="1"/>
</dbReference>
<dbReference type="GO" id="GO:0003677">
    <property type="term" value="F:DNA binding"/>
    <property type="evidence" value="ECO:0007669"/>
    <property type="project" value="InterPro"/>
</dbReference>
<dbReference type="SUPFAM" id="SSF49879">
    <property type="entry name" value="SMAD/FHA domain"/>
    <property type="match status" value="1"/>
</dbReference>
<evidence type="ECO:0000313" key="8">
    <source>
        <dbReference type="EMBL" id="GHH83392.1"/>
    </source>
</evidence>
<dbReference type="EMBL" id="BNBO01000065">
    <property type="protein sequence ID" value="GHH83392.1"/>
    <property type="molecule type" value="Genomic_DNA"/>
</dbReference>
<gene>
    <name evidence="8" type="ORF">GCM10018781_70530</name>
</gene>
<dbReference type="SMART" id="SM00240">
    <property type="entry name" value="FHA"/>
    <property type="match status" value="1"/>
</dbReference>
<evidence type="ECO:0000256" key="5">
    <source>
        <dbReference type="SAM" id="MobiDB-lite"/>
    </source>
</evidence>
<dbReference type="PROSITE" id="PS50006">
    <property type="entry name" value="FHA_DOMAIN"/>
    <property type="match status" value="1"/>
</dbReference>
<protein>
    <recommendedName>
        <fullName evidence="10">Cell division protein FtsK</fullName>
    </recommendedName>
</protein>
<reference evidence="8" key="2">
    <citation type="submission" date="2020-09" db="EMBL/GenBank/DDBJ databases">
        <authorList>
            <person name="Sun Q."/>
            <person name="Ohkuma M."/>
        </authorList>
    </citation>
    <scope>NUCLEOTIDE SEQUENCE</scope>
    <source>
        <strain evidence="8">JCM 4646</strain>
    </source>
</reference>
<evidence type="ECO:0000313" key="9">
    <source>
        <dbReference type="Proteomes" id="UP000617734"/>
    </source>
</evidence>
<dbReference type="Gene3D" id="3.40.50.300">
    <property type="entry name" value="P-loop containing nucleotide triphosphate hydrolases"/>
    <property type="match status" value="2"/>
</dbReference>
<dbReference type="GO" id="GO:0005524">
    <property type="term" value="F:ATP binding"/>
    <property type="evidence" value="ECO:0007669"/>
    <property type="project" value="UniProtKB-UniRule"/>
</dbReference>
<feature type="domain" description="FtsK" evidence="7">
    <location>
        <begin position="605"/>
        <end position="902"/>
    </location>
</feature>
<evidence type="ECO:0000256" key="3">
    <source>
        <dbReference type="ARBA" id="ARBA00022840"/>
    </source>
</evidence>
<evidence type="ECO:0000256" key="4">
    <source>
        <dbReference type="PROSITE-ProRule" id="PRU00289"/>
    </source>
</evidence>
<evidence type="ECO:0000259" key="7">
    <source>
        <dbReference type="PROSITE" id="PS50901"/>
    </source>
</evidence>
<dbReference type="PANTHER" id="PTHR22683">
    <property type="entry name" value="SPORULATION PROTEIN RELATED"/>
    <property type="match status" value="1"/>
</dbReference>
<feature type="region of interest" description="Disordered" evidence="5">
    <location>
        <begin position="263"/>
        <end position="292"/>
    </location>
</feature>
<dbReference type="AlphaFoldDB" id="A0A919GEI9"/>
<feature type="region of interest" description="Disordered" evidence="5">
    <location>
        <begin position="745"/>
        <end position="768"/>
    </location>
</feature>
<keyword evidence="3 4" id="KW-0067">ATP-binding</keyword>
<feature type="binding site" evidence="4">
    <location>
        <begin position="634"/>
        <end position="641"/>
    </location>
    <ligand>
        <name>ATP</name>
        <dbReference type="ChEBI" id="CHEBI:30616"/>
    </ligand>
</feature>
<dbReference type="Pfam" id="PF01580">
    <property type="entry name" value="FtsK_SpoIIIE"/>
    <property type="match status" value="1"/>
</dbReference>
<comment type="caution">
    <text evidence="8">The sequence shown here is derived from an EMBL/GenBank/DDBJ whole genome shotgun (WGS) entry which is preliminary data.</text>
</comment>
<keyword evidence="1" id="KW-0597">Phosphoprotein</keyword>
<evidence type="ECO:0000256" key="2">
    <source>
        <dbReference type="ARBA" id="ARBA00022741"/>
    </source>
</evidence>
<keyword evidence="2 4" id="KW-0547">Nucleotide-binding</keyword>
<keyword evidence="9" id="KW-1185">Reference proteome</keyword>
<evidence type="ECO:0000259" key="6">
    <source>
        <dbReference type="PROSITE" id="PS50006"/>
    </source>
</evidence>
<feature type="domain" description="FHA" evidence="6">
    <location>
        <begin position="124"/>
        <end position="174"/>
    </location>
</feature>